<dbReference type="EC" id="6.3.1.14" evidence="1"/>
<dbReference type="InterPro" id="IPR014729">
    <property type="entry name" value="Rossmann-like_a/b/a_fold"/>
</dbReference>
<dbReference type="SUPFAM" id="SSF52402">
    <property type="entry name" value="Adenine nucleotide alpha hydrolases-like"/>
    <property type="match status" value="1"/>
</dbReference>
<dbReference type="InterPro" id="IPR002761">
    <property type="entry name" value="Diphthami_syn_dom"/>
</dbReference>
<evidence type="ECO:0000256" key="4">
    <source>
        <dbReference type="ARBA" id="ARBA00031552"/>
    </source>
</evidence>
<dbReference type="GO" id="GO:0017183">
    <property type="term" value="P:protein histidyl modification to diphthamide"/>
    <property type="evidence" value="ECO:0007669"/>
    <property type="project" value="TreeGrafter"/>
</dbReference>
<evidence type="ECO:0000256" key="5">
    <source>
        <dbReference type="ARBA" id="ARBA00048108"/>
    </source>
</evidence>
<accession>A0AA89B4M3</accession>
<comment type="caution">
    <text evidence="7">The sequence shown here is derived from an EMBL/GenBank/DDBJ whole genome shotgun (WGS) entry which is preliminary data.</text>
</comment>
<evidence type="ECO:0000256" key="1">
    <source>
        <dbReference type="ARBA" id="ARBA00012089"/>
    </source>
</evidence>
<dbReference type="PANTHER" id="PTHR12196:SF2">
    <property type="entry name" value="DIPHTHINE--AMMONIA LIGASE"/>
    <property type="match status" value="1"/>
</dbReference>
<comment type="catalytic activity">
    <reaction evidence="5">
        <text>diphthine-[translation elongation factor 2] + NH4(+) + ATP = diphthamide-[translation elongation factor 2] + AMP + diphosphate + H(+)</text>
        <dbReference type="Rhea" id="RHEA:19753"/>
        <dbReference type="Rhea" id="RHEA-COMP:10172"/>
        <dbReference type="Rhea" id="RHEA-COMP:10174"/>
        <dbReference type="ChEBI" id="CHEBI:15378"/>
        <dbReference type="ChEBI" id="CHEBI:16692"/>
        <dbReference type="ChEBI" id="CHEBI:28938"/>
        <dbReference type="ChEBI" id="CHEBI:30616"/>
        <dbReference type="ChEBI" id="CHEBI:33019"/>
        <dbReference type="ChEBI" id="CHEBI:82696"/>
        <dbReference type="ChEBI" id="CHEBI:456215"/>
        <dbReference type="EC" id="6.3.1.14"/>
    </reaction>
</comment>
<evidence type="ECO:0000256" key="2">
    <source>
        <dbReference type="ARBA" id="ARBA00018426"/>
    </source>
</evidence>
<sequence>MKVVGLVSGGKDSCFAMMKCVQYGHQSNSTRFALQIVALANLLPSDDSVGHQLVVTYAECMGVPLFRRRIQGSTRQAL</sequence>
<evidence type="ECO:0000259" key="6">
    <source>
        <dbReference type="Pfam" id="PF01902"/>
    </source>
</evidence>
<dbReference type="InterPro" id="IPR030662">
    <property type="entry name" value="DPH6/MJ0570"/>
</dbReference>
<dbReference type="EMBL" id="JAVXUP010000383">
    <property type="protein sequence ID" value="KAK3029294.1"/>
    <property type="molecule type" value="Genomic_DNA"/>
</dbReference>
<feature type="domain" description="Diphthamide synthase" evidence="6">
    <location>
        <begin position="1"/>
        <end position="74"/>
    </location>
</feature>
<protein>
    <recommendedName>
        <fullName evidence="2">Diphthine--ammonia ligase</fullName>
        <ecNumber evidence="1">6.3.1.14</ecNumber>
    </recommendedName>
    <alternativeName>
        <fullName evidence="3">Diphthamide synthase</fullName>
    </alternativeName>
    <alternativeName>
        <fullName evidence="4">Diphthamide synthetase</fullName>
    </alternativeName>
</protein>
<gene>
    <name evidence="7" type="ORF">RJ639_040130</name>
</gene>
<dbReference type="AlphaFoldDB" id="A0AA89B4M3"/>
<name>A0AA89B4M3_9ASTE</name>
<dbReference type="GO" id="GO:0017178">
    <property type="term" value="F:diphthine-ammonia ligase activity"/>
    <property type="evidence" value="ECO:0007669"/>
    <property type="project" value="UniProtKB-EC"/>
</dbReference>
<reference evidence="7" key="1">
    <citation type="submission" date="2022-12" db="EMBL/GenBank/DDBJ databases">
        <title>Draft genome assemblies for two species of Escallonia (Escalloniales).</title>
        <authorList>
            <person name="Chanderbali A."/>
            <person name="Dervinis C."/>
            <person name="Anghel I."/>
            <person name="Soltis D."/>
            <person name="Soltis P."/>
            <person name="Zapata F."/>
        </authorList>
    </citation>
    <scope>NUCLEOTIDE SEQUENCE</scope>
    <source>
        <strain evidence="7">UCBG64.0493</strain>
        <tissue evidence="7">Leaf</tissue>
    </source>
</reference>
<evidence type="ECO:0000313" key="7">
    <source>
        <dbReference type="EMBL" id="KAK3029294.1"/>
    </source>
</evidence>
<organism evidence="7 8">
    <name type="scientific">Escallonia herrerae</name>
    <dbReference type="NCBI Taxonomy" id="1293975"/>
    <lineage>
        <taxon>Eukaryota</taxon>
        <taxon>Viridiplantae</taxon>
        <taxon>Streptophyta</taxon>
        <taxon>Embryophyta</taxon>
        <taxon>Tracheophyta</taxon>
        <taxon>Spermatophyta</taxon>
        <taxon>Magnoliopsida</taxon>
        <taxon>eudicotyledons</taxon>
        <taxon>Gunneridae</taxon>
        <taxon>Pentapetalae</taxon>
        <taxon>asterids</taxon>
        <taxon>campanulids</taxon>
        <taxon>Escalloniales</taxon>
        <taxon>Escalloniaceae</taxon>
        <taxon>Escallonia</taxon>
    </lineage>
</organism>
<evidence type="ECO:0000256" key="3">
    <source>
        <dbReference type="ARBA" id="ARBA00029814"/>
    </source>
</evidence>
<keyword evidence="8" id="KW-1185">Reference proteome</keyword>
<proteinExistence type="predicted"/>
<dbReference type="PANTHER" id="PTHR12196">
    <property type="entry name" value="DOMAIN OF UNKNOWN FUNCTION 71 DUF71 -CONTAINING PROTEIN"/>
    <property type="match status" value="1"/>
</dbReference>
<dbReference type="Proteomes" id="UP001188597">
    <property type="component" value="Unassembled WGS sequence"/>
</dbReference>
<evidence type="ECO:0000313" key="8">
    <source>
        <dbReference type="Proteomes" id="UP001188597"/>
    </source>
</evidence>
<dbReference type="Pfam" id="PF01902">
    <property type="entry name" value="Diphthami_syn_2"/>
    <property type="match status" value="1"/>
</dbReference>
<dbReference type="Gene3D" id="3.40.50.620">
    <property type="entry name" value="HUPs"/>
    <property type="match status" value="1"/>
</dbReference>